<evidence type="ECO:0000259" key="1">
    <source>
        <dbReference type="PROSITE" id="PS51186"/>
    </source>
</evidence>
<comment type="caution">
    <text evidence="2">The sequence shown here is derived from an EMBL/GenBank/DDBJ whole genome shotgun (WGS) entry which is preliminary data.</text>
</comment>
<dbReference type="GO" id="GO:0016747">
    <property type="term" value="F:acyltransferase activity, transferring groups other than amino-acyl groups"/>
    <property type="evidence" value="ECO:0007669"/>
    <property type="project" value="InterPro"/>
</dbReference>
<dbReference type="EMBL" id="JAJHVV010000001">
    <property type="protein sequence ID" value="MCK6261690.1"/>
    <property type="molecule type" value="Genomic_DNA"/>
</dbReference>
<feature type="domain" description="N-acetyltransferase" evidence="1">
    <location>
        <begin position="2"/>
        <end position="156"/>
    </location>
</feature>
<reference evidence="2" key="1">
    <citation type="submission" date="2021-11" db="EMBL/GenBank/DDBJ databases">
        <title>Vibrio ZSDE26 sp. nov. and Vibrio ZSDZ34 sp. nov., isolated from coastal seawater in Qingdao.</title>
        <authorList>
            <person name="Zhang P."/>
        </authorList>
    </citation>
    <scope>NUCLEOTIDE SEQUENCE</scope>
    <source>
        <strain evidence="2">ZSDE26</strain>
    </source>
</reference>
<accession>A0A9X1XGS4</accession>
<dbReference type="RefSeq" id="WP_248006818.1">
    <property type="nucleotide sequence ID" value="NZ_JAJHVV010000001.1"/>
</dbReference>
<keyword evidence="3" id="KW-1185">Reference proteome</keyword>
<dbReference type="InterPro" id="IPR000182">
    <property type="entry name" value="GNAT_dom"/>
</dbReference>
<protein>
    <submittedName>
        <fullName evidence="2">GNAT family N-acetyltransferase</fullName>
    </submittedName>
</protein>
<dbReference type="PROSITE" id="PS51186">
    <property type="entry name" value="GNAT"/>
    <property type="match status" value="1"/>
</dbReference>
<dbReference type="Pfam" id="PF00583">
    <property type="entry name" value="Acetyltransf_1"/>
    <property type="match status" value="1"/>
</dbReference>
<dbReference type="SUPFAM" id="SSF55729">
    <property type="entry name" value="Acyl-CoA N-acyltransferases (Nat)"/>
    <property type="match status" value="1"/>
</dbReference>
<dbReference type="AlphaFoldDB" id="A0A9X1XGS4"/>
<name>A0A9X1XGS4_9VIBR</name>
<evidence type="ECO:0000313" key="2">
    <source>
        <dbReference type="EMBL" id="MCK6261690.1"/>
    </source>
</evidence>
<proteinExistence type="predicted"/>
<dbReference type="Gene3D" id="3.40.630.30">
    <property type="match status" value="1"/>
</dbReference>
<dbReference type="InterPro" id="IPR016181">
    <property type="entry name" value="Acyl_CoA_acyltransferase"/>
</dbReference>
<gene>
    <name evidence="2" type="ORF">KP803_00215</name>
</gene>
<organism evidence="2 3">
    <name type="scientific">Vibrio amylolyticus</name>
    <dbReference type="NCBI Taxonomy" id="2847292"/>
    <lineage>
        <taxon>Bacteria</taxon>
        <taxon>Pseudomonadati</taxon>
        <taxon>Pseudomonadota</taxon>
        <taxon>Gammaproteobacteria</taxon>
        <taxon>Vibrionales</taxon>
        <taxon>Vibrionaceae</taxon>
        <taxon>Vibrio</taxon>
    </lineage>
</organism>
<dbReference type="Proteomes" id="UP001139559">
    <property type="component" value="Unassembled WGS sequence"/>
</dbReference>
<evidence type="ECO:0000313" key="3">
    <source>
        <dbReference type="Proteomes" id="UP001139559"/>
    </source>
</evidence>
<sequence>MINIEKLCKSHFDAVRLITLADEQIKFAGTADDFLSQGSDTTHLHIIKDQDTIVGFFKLDTAYASSHDFCPGSGLGLRAFVIDNKQQGKGLGTKAVTALFPYLKNHYASFDSIYLTVNCKNPSAKACYLKGGFEDTGKLYLGGAAGPQTIMRGQIKP</sequence>